<protein>
    <recommendedName>
        <fullName evidence="3">Cohesin domain-containing protein</fullName>
    </recommendedName>
</protein>
<dbReference type="EMBL" id="MFGX01000002">
    <property type="protein sequence ID" value="OGF57759.1"/>
    <property type="molecule type" value="Genomic_DNA"/>
</dbReference>
<comment type="caution">
    <text evidence="1">The sequence shown here is derived from an EMBL/GenBank/DDBJ whole genome shotgun (WGS) entry which is preliminary data.</text>
</comment>
<dbReference type="AlphaFoldDB" id="A0A1F5V2V3"/>
<sequence length="714" mass="76205">MKFRNTRVRPLTALLSLFALVFCSFVGYGQVQMMEVPSVSQNLEPGAGTVMALPNDLGDGTVVFPFEIEDVDPLANDGDDPEVTCFLVQNLGTATSSDIIEIAVLDQDGNIVAGPKDDDGIGSVPPAGCPLGAPAGSNILWEAFFPVSETIPDFDPDNPESKIFAVAVRIADTSTLVDHSQNHTILLRVTIQFDEEIGSPQVPTTFTNSLTESVKDYAWNGGVNGFQALSFSPEPIRIGGDPGVVARFQICDADANTNELRLTELRLVQGPLGSAVIDDFEAFTLYKINGTPEQWGEVNSSDLGWGSSFNRGGSGIPLDVDPGFAIQDEECASFEIRASTAATAMKGRNVHLRITFKVEEPTFTAIDVSVAPSLQMSHIIMLGSGVLRIPDMQITGMNNLVPIEVVGFPQPGLGRIAVQTNSVQFDPNVIHVEAIEPVEPYQVDDFLADNRAGRFTFTLFIDPAQSDSAEVGIPEPSPVAFIKLSGQGHPGQRSILLFQTDLVEDSTGDDVTNDVLVVSGSVTLLTPGDVDMLDGIPTVSDMLLLANAIVSCPEEITGLSDEQKRIADVAPPQAEAGTIPTCNELTSADVAEIAELAITFGTPASTASLARPPSVPLPESPLTVQSIRVYPLADGTMWRLRLDGQGIASVQVIGFDLMGKKRFEAVAAGSKLAWATLDQSGRRLANGVYLYVVIVRGVAGEIWHSTIRKMAVLR</sequence>
<evidence type="ECO:0008006" key="3">
    <source>
        <dbReference type="Google" id="ProtNLM"/>
    </source>
</evidence>
<proteinExistence type="predicted"/>
<gene>
    <name evidence="1" type="ORF">A2Z21_07620</name>
</gene>
<dbReference type="Proteomes" id="UP000179157">
    <property type="component" value="Unassembled WGS sequence"/>
</dbReference>
<reference evidence="1 2" key="1">
    <citation type="journal article" date="2016" name="Nat. Commun.">
        <title>Thousands of microbial genomes shed light on interconnected biogeochemical processes in an aquifer system.</title>
        <authorList>
            <person name="Anantharaman K."/>
            <person name="Brown C.T."/>
            <person name="Hug L.A."/>
            <person name="Sharon I."/>
            <person name="Castelle C.J."/>
            <person name="Probst A.J."/>
            <person name="Thomas B.C."/>
            <person name="Singh A."/>
            <person name="Wilkins M.J."/>
            <person name="Karaoz U."/>
            <person name="Brodie E.L."/>
            <person name="Williams K.H."/>
            <person name="Hubbard S.S."/>
            <person name="Banfield J.F."/>
        </authorList>
    </citation>
    <scope>NUCLEOTIDE SEQUENCE [LARGE SCALE GENOMIC DNA]</scope>
    <source>
        <strain evidence="2">RBG_16_55_9</strain>
    </source>
</reference>
<accession>A0A1F5V2V3</accession>
<evidence type="ECO:0000313" key="2">
    <source>
        <dbReference type="Proteomes" id="UP000179157"/>
    </source>
</evidence>
<organism evidence="1 2">
    <name type="scientific">Fraserbacteria sp. (strain RBG_16_55_9)</name>
    <dbReference type="NCBI Taxonomy" id="1817864"/>
    <lineage>
        <taxon>Bacteria</taxon>
        <taxon>Candidatus Fraseribacteriota</taxon>
    </lineage>
</organism>
<evidence type="ECO:0000313" key="1">
    <source>
        <dbReference type="EMBL" id="OGF57759.1"/>
    </source>
</evidence>
<name>A0A1F5V2V3_FRAXR</name>